<comment type="function">
    <text evidence="9">Part of the tripartite ATP-independent periplasmic (TRAP) transport system.</text>
</comment>
<evidence type="ECO:0000256" key="7">
    <source>
        <dbReference type="ARBA" id="ARBA00023136"/>
    </source>
</evidence>
<keyword evidence="2 9" id="KW-0813">Transport</keyword>
<evidence type="ECO:0000256" key="3">
    <source>
        <dbReference type="ARBA" id="ARBA00022475"/>
    </source>
</evidence>
<dbReference type="Proteomes" id="UP000304912">
    <property type="component" value="Chromosome"/>
</dbReference>
<proteinExistence type="inferred from homology"/>
<keyword evidence="7 9" id="KW-0472">Membrane</keyword>
<keyword evidence="12" id="KW-1185">Reference proteome</keyword>
<accession>A0A5B7Y8S3</accession>
<feature type="transmembrane region" description="Helical" evidence="9">
    <location>
        <begin position="122"/>
        <end position="139"/>
    </location>
</feature>
<evidence type="ECO:0000313" key="11">
    <source>
        <dbReference type="EMBL" id="QCZ92207.1"/>
    </source>
</evidence>
<gene>
    <name evidence="11" type="ORF">FBQ74_01385</name>
</gene>
<evidence type="ECO:0000256" key="5">
    <source>
        <dbReference type="ARBA" id="ARBA00022692"/>
    </source>
</evidence>
<dbReference type="AlphaFoldDB" id="A0A5B7Y8S3"/>
<dbReference type="EMBL" id="CP039852">
    <property type="protein sequence ID" value="QCZ92207.1"/>
    <property type="molecule type" value="Genomic_DNA"/>
</dbReference>
<feature type="transmembrane region" description="Helical" evidence="9">
    <location>
        <begin position="81"/>
        <end position="102"/>
    </location>
</feature>
<dbReference type="InterPro" id="IPR007387">
    <property type="entry name" value="TRAP_DctQ"/>
</dbReference>
<evidence type="ECO:0000256" key="8">
    <source>
        <dbReference type="ARBA" id="ARBA00038436"/>
    </source>
</evidence>
<evidence type="ECO:0000259" key="10">
    <source>
        <dbReference type="Pfam" id="PF04290"/>
    </source>
</evidence>
<feature type="transmembrane region" description="Helical" evidence="9">
    <location>
        <begin position="36"/>
        <end position="55"/>
    </location>
</feature>
<comment type="subcellular location">
    <subcellularLocation>
        <location evidence="1 9">Cell inner membrane</location>
        <topology evidence="1 9">Multi-pass membrane protein</topology>
    </subcellularLocation>
</comment>
<dbReference type="KEGG" id="salk:FBQ74_01385"/>
<evidence type="ECO:0000313" key="12">
    <source>
        <dbReference type="Proteomes" id="UP000304912"/>
    </source>
</evidence>
<dbReference type="PANTHER" id="PTHR35011:SF2">
    <property type="entry name" value="2,3-DIKETO-L-GULONATE TRAP TRANSPORTER SMALL PERMEASE PROTEIN YIAM"/>
    <property type="match status" value="1"/>
</dbReference>
<dbReference type="GO" id="GO:0005886">
    <property type="term" value="C:plasma membrane"/>
    <property type="evidence" value="ECO:0007669"/>
    <property type="project" value="UniProtKB-SubCell"/>
</dbReference>
<keyword evidence="4 9" id="KW-0997">Cell inner membrane</keyword>
<dbReference type="OrthoDB" id="2085311at2"/>
<keyword evidence="5 9" id="KW-0812">Transmembrane</keyword>
<evidence type="ECO:0000256" key="2">
    <source>
        <dbReference type="ARBA" id="ARBA00022448"/>
    </source>
</evidence>
<evidence type="ECO:0000256" key="9">
    <source>
        <dbReference type="RuleBase" id="RU369079"/>
    </source>
</evidence>
<feature type="domain" description="Tripartite ATP-independent periplasmic transporters DctQ component" evidence="10">
    <location>
        <begin position="19"/>
        <end position="145"/>
    </location>
</feature>
<name>A0A5B7Y8S3_9ALTE</name>
<dbReference type="GO" id="GO:0022857">
    <property type="term" value="F:transmembrane transporter activity"/>
    <property type="evidence" value="ECO:0007669"/>
    <property type="project" value="UniProtKB-UniRule"/>
</dbReference>
<keyword evidence="3" id="KW-1003">Cell membrane</keyword>
<evidence type="ECO:0000256" key="6">
    <source>
        <dbReference type="ARBA" id="ARBA00022989"/>
    </source>
</evidence>
<protein>
    <recommendedName>
        <fullName evidence="9">TRAP transporter small permease protein</fullName>
    </recommendedName>
</protein>
<dbReference type="GO" id="GO:0015740">
    <property type="term" value="P:C4-dicarboxylate transport"/>
    <property type="evidence" value="ECO:0007669"/>
    <property type="project" value="TreeGrafter"/>
</dbReference>
<evidence type="ECO:0000256" key="4">
    <source>
        <dbReference type="ARBA" id="ARBA00022519"/>
    </source>
</evidence>
<sequence length="155" mass="17661">MQMIHRIERWLCVLLLVAIVFLVFIAAIMRTLGYPLIWSVDVAQLLFAWLAMLAANQTFHHGQHASVDIFTRRLHPAYRELLFSGLDVLMIVVLGVLVWFGVELFMANPQRTLGSTSIAYRWVTLCVPVGAVLMILTLATRLTRRHHRENPEAGL</sequence>
<organism evidence="11 12">
    <name type="scientific">Salinimonas iocasae</name>
    <dbReference type="NCBI Taxonomy" id="2572577"/>
    <lineage>
        <taxon>Bacteria</taxon>
        <taxon>Pseudomonadati</taxon>
        <taxon>Pseudomonadota</taxon>
        <taxon>Gammaproteobacteria</taxon>
        <taxon>Alteromonadales</taxon>
        <taxon>Alteromonadaceae</taxon>
        <taxon>Alteromonas/Salinimonas group</taxon>
        <taxon>Salinimonas</taxon>
    </lineage>
</organism>
<feature type="transmembrane region" description="Helical" evidence="9">
    <location>
        <begin position="12"/>
        <end position="30"/>
    </location>
</feature>
<comment type="similarity">
    <text evidence="8 9">Belongs to the TRAP transporter small permease family.</text>
</comment>
<dbReference type="PANTHER" id="PTHR35011">
    <property type="entry name" value="2,3-DIKETO-L-GULONATE TRAP TRANSPORTER SMALL PERMEASE PROTEIN YIAM"/>
    <property type="match status" value="1"/>
</dbReference>
<comment type="subunit">
    <text evidence="9">The complex comprises the extracytoplasmic solute receptor protein and the two transmembrane proteins.</text>
</comment>
<reference evidence="11 12" key="1">
    <citation type="submission" date="2019-04" db="EMBL/GenBank/DDBJ databases">
        <title>Salinimonas iocasae sp. nov., a halophilic bacterium isolated from the outer tube casing of tubeworms in Okinawa Trough.</title>
        <authorList>
            <person name="Zhang H."/>
            <person name="Wang H."/>
            <person name="Li C."/>
        </authorList>
    </citation>
    <scope>NUCLEOTIDE SEQUENCE [LARGE SCALE GENOMIC DNA]</scope>
    <source>
        <strain evidence="11 12">KX18D6</strain>
    </source>
</reference>
<keyword evidence="6 9" id="KW-1133">Transmembrane helix</keyword>
<dbReference type="RefSeq" id="WP_139754969.1">
    <property type="nucleotide sequence ID" value="NZ_CP039852.1"/>
</dbReference>
<dbReference type="Pfam" id="PF04290">
    <property type="entry name" value="DctQ"/>
    <property type="match status" value="1"/>
</dbReference>
<evidence type="ECO:0000256" key="1">
    <source>
        <dbReference type="ARBA" id="ARBA00004429"/>
    </source>
</evidence>
<dbReference type="InterPro" id="IPR055348">
    <property type="entry name" value="DctQ"/>
</dbReference>